<evidence type="ECO:0000256" key="2">
    <source>
        <dbReference type="ARBA" id="ARBA00023043"/>
    </source>
</evidence>
<evidence type="ECO:0008006" key="7">
    <source>
        <dbReference type="Google" id="ProtNLM"/>
    </source>
</evidence>
<dbReference type="SUPFAM" id="SSF48403">
    <property type="entry name" value="Ankyrin repeat"/>
    <property type="match status" value="1"/>
</dbReference>
<keyword evidence="1" id="KW-0677">Repeat</keyword>
<dbReference type="EMBL" id="JAVHNS010000019">
    <property type="protein sequence ID" value="KAK6330328.1"/>
    <property type="molecule type" value="Genomic_DNA"/>
</dbReference>
<feature type="compositionally biased region" description="Polar residues" evidence="4">
    <location>
        <begin position="183"/>
        <end position="199"/>
    </location>
</feature>
<feature type="region of interest" description="Disordered" evidence="4">
    <location>
        <begin position="181"/>
        <end position="225"/>
    </location>
</feature>
<dbReference type="SMART" id="SM00248">
    <property type="entry name" value="ANK"/>
    <property type="match status" value="4"/>
</dbReference>
<dbReference type="Pfam" id="PF12796">
    <property type="entry name" value="Ank_2"/>
    <property type="match status" value="1"/>
</dbReference>
<evidence type="ECO:0000256" key="1">
    <source>
        <dbReference type="ARBA" id="ARBA00022737"/>
    </source>
</evidence>
<protein>
    <recommendedName>
        <fullName evidence="7">Ankyrin repeat domain-containing protein</fullName>
    </recommendedName>
</protein>
<feature type="repeat" description="ANK" evidence="3">
    <location>
        <begin position="33"/>
        <end position="65"/>
    </location>
</feature>
<evidence type="ECO:0000256" key="3">
    <source>
        <dbReference type="PROSITE-ProRule" id="PRU00023"/>
    </source>
</evidence>
<dbReference type="AlphaFoldDB" id="A0AAV9U016"/>
<dbReference type="PROSITE" id="PS50088">
    <property type="entry name" value="ANK_REPEAT"/>
    <property type="match status" value="2"/>
</dbReference>
<evidence type="ECO:0000313" key="6">
    <source>
        <dbReference type="Proteomes" id="UP001373714"/>
    </source>
</evidence>
<keyword evidence="2 3" id="KW-0040">ANK repeat</keyword>
<evidence type="ECO:0000313" key="5">
    <source>
        <dbReference type="EMBL" id="KAK6330328.1"/>
    </source>
</evidence>
<evidence type="ECO:0000256" key="4">
    <source>
        <dbReference type="SAM" id="MobiDB-lite"/>
    </source>
</evidence>
<dbReference type="PANTHER" id="PTHR24198">
    <property type="entry name" value="ANKYRIN REPEAT AND PROTEIN KINASE DOMAIN-CONTAINING PROTEIN"/>
    <property type="match status" value="1"/>
</dbReference>
<dbReference type="Pfam" id="PF00023">
    <property type="entry name" value="Ank"/>
    <property type="match status" value="1"/>
</dbReference>
<dbReference type="Gene3D" id="1.25.40.20">
    <property type="entry name" value="Ankyrin repeat-containing domain"/>
    <property type="match status" value="2"/>
</dbReference>
<keyword evidence="6" id="KW-1185">Reference proteome</keyword>
<reference evidence="5 6" key="1">
    <citation type="submission" date="2019-10" db="EMBL/GenBank/DDBJ databases">
        <authorList>
            <person name="Palmer J.M."/>
        </authorList>
    </citation>
    <scope>NUCLEOTIDE SEQUENCE [LARGE SCALE GENOMIC DNA]</scope>
    <source>
        <strain evidence="5 6">TWF730</strain>
    </source>
</reference>
<organism evidence="5 6">
    <name type="scientific">Orbilia blumenaviensis</name>
    <dbReference type="NCBI Taxonomy" id="1796055"/>
    <lineage>
        <taxon>Eukaryota</taxon>
        <taxon>Fungi</taxon>
        <taxon>Dikarya</taxon>
        <taxon>Ascomycota</taxon>
        <taxon>Pezizomycotina</taxon>
        <taxon>Orbiliomycetes</taxon>
        <taxon>Orbiliales</taxon>
        <taxon>Orbiliaceae</taxon>
        <taxon>Orbilia</taxon>
    </lineage>
</organism>
<dbReference type="PROSITE" id="PS50297">
    <property type="entry name" value="ANK_REP_REGION"/>
    <property type="match status" value="2"/>
</dbReference>
<comment type="caution">
    <text evidence="5">The sequence shown here is derived from an EMBL/GenBank/DDBJ whole genome shotgun (WGS) entry which is preliminary data.</text>
</comment>
<dbReference type="InterPro" id="IPR036770">
    <property type="entry name" value="Ankyrin_rpt-contain_sf"/>
</dbReference>
<dbReference type="InterPro" id="IPR002110">
    <property type="entry name" value="Ankyrin_rpt"/>
</dbReference>
<dbReference type="PANTHER" id="PTHR24198:SF165">
    <property type="entry name" value="ANKYRIN REPEAT-CONTAINING PROTEIN-RELATED"/>
    <property type="match status" value="1"/>
</dbReference>
<accession>A0AAV9U016</accession>
<sequence length="225" mass="24771">MVIGGNKRDFLPGAFSTEYLKAGEEINGKYSPRYYTPLMAAVFQGHQELVETLLKYKADVNIRANNNITALWLATSSPTRYSELIITELLRERPDLDAVPIPESVLPSLGHRVVPTEWTGNTPLMQAVVQLKNPRIVSMLVDKGANVMIKNHENKTAKDLAAEQPNSVELLDALLPADKRQLDQLTTSTDFDTESGSSQPKREPKPGNNSSSEQVAGITVDDEAI</sequence>
<feature type="repeat" description="ANK" evidence="3">
    <location>
        <begin position="119"/>
        <end position="152"/>
    </location>
</feature>
<dbReference type="Proteomes" id="UP001373714">
    <property type="component" value="Unassembled WGS sequence"/>
</dbReference>
<proteinExistence type="predicted"/>
<gene>
    <name evidence="5" type="ORF">TWF730_004821</name>
</gene>
<name>A0AAV9U016_9PEZI</name>